<proteinExistence type="predicted"/>
<dbReference type="EMBL" id="BSUO01000001">
    <property type="protein sequence ID" value="GMA38827.1"/>
    <property type="molecule type" value="Genomic_DNA"/>
</dbReference>
<organism evidence="1 2">
    <name type="scientific">Mobilicoccus caccae</name>
    <dbReference type="NCBI Taxonomy" id="1859295"/>
    <lineage>
        <taxon>Bacteria</taxon>
        <taxon>Bacillati</taxon>
        <taxon>Actinomycetota</taxon>
        <taxon>Actinomycetes</taxon>
        <taxon>Micrococcales</taxon>
        <taxon>Dermatophilaceae</taxon>
        <taxon>Mobilicoccus</taxon>
    </lineage>
</organism>
<accession>A0ABQ6IQ28</accession>
<reference evidence="2" key="1">
    <citation type="journal article" date="2019" name="Int. J. Syst. Evol. Microbiol.">
        <title>The Global Catalogue of Microorganisms (GCM) 10K type strain sequencing project: providing services to taxonomists for standard genome sequencing and annotation.</title>
        <authorList>
            <consortium name="The Broad Institute Genomics Platform"/>
            <consortium name="The Broad Institute Genome Sequencing Center for Infectious Disease"/>
            <person name="Wu L."/>
            <person name="Ma J."/>
        </authorList>
    </citation>
    <scope>NUCLEOTIDE SEQUENCE [LARGE SCALE GENOMIC DNA]</scope>
    <source>
        <strain evidence="2">NBRC 113072</strain>
    </source>
</reference>
<evidence type="ECO:0000313" key="2">
    <source>
        <dbReference type="Proteomes" id="UP001157126"/>
    </source>
</evidence>
<gene>
    <name evidence="1" type="ORF">GCM10025883_08720</name>
</gene>
<evidence type="ECO:0000313" key="1">
    <source>
        <dbReference type="EMBL" id="GMA38827.1"/>
    </source>
</evidence>
<sequence>MAGIVVAGFVVAGFVVMGFLAMDAVDAVDDVELRPVGASVVMRGPIR</sequence>
<dbReference type="Proteomes" id="UP001157126">
    <property type="component" value="Unassembled WGS sequence"/>
</dbReference>
<keyword evidence="2" id="KW-1185">Reference proteome</keyword>
<protein>
    <submittedName>
        <fullName evidence="1">Uncharacterized protein</fullName>
    </submittedName>
</protein>
<name>A0ABQ6IQ28_9MICO</name>
<comment type="caution">
    <text evidence="1">The sequence shown here is derived from an EMBL/GenBank/DDBJ whole genome shotgun (WGS) entry which is preliminary data.</text>
</comment>